<feature type="transmembrane region" description="Helical" evidence="8">
    <location>
        <begin position="66"/>
        <end position="86"/>
    </location>
</feature>
<feature type="transmembrane region" description="Helical" evidence="8">
    <location>
        <begin position="134"/>
        <end position="155"/>
    </location>
</feature>
<dbReference type="GeneID" id="92752298"/>
<feature type="region of interest" description="Disordered" evidence="7">
    <location>
        <begin position="507"/>
        <end position="549"/>
    </location>
</feature>
<feature type="region of interest" description="Disordered" evidence="7">
    <location>
        <begin position="1"/>
        <end position="25"/>
    </location>
</feature>
<dbReference type="EMBL" id="JBEPSN010000002">
    <property type="protein sequence ID" value="MET4539576.1"/>
    <property type="molecule type" value="Genomic_DNA"/>
</dbReference>
<dbReference type="Gene3D" id="3.40.1050.10">
    <property type="entry name" value="Carbonic anhydrase"/>
    <property type="match status" value="1"/>
</dbReference>
<feature type="transmembrane region" description="Helical" evidence="8">
    <location>
        <begin position="186"/>
        <end position="205"/>
    </location>
</feature>
<dbReference type="Pfam" id="PF00484">
    <property type="entry name" value="Pro_CA"/>
    <property type="match status" value="1"/>
</dbReference>
<comment type="caution">
    <text evidence="10">The sequence shown here is derived from an EMBL/GenBank/DDBJ whole genome shotgun (WGS) entry which is preliminary data.</text>
</comment>
<evidence type="ECO:0000256" key="2">
    <source>
        <dbReference type="ARBA" id="ARBA00006217"/>
    </source>
</evidence>
<keyword evidence="3 8" id="KW-0812">Transmembrane</keyword>
<feature type="domain" description="SLC26A/SulP transporter" evidence="9">
    <location>
        <begin position="37"/>
        <end position="384"/>
    </location>
</feature>
<protein>
    <submittedName>
        <fullName evidence="10">Carbonic anhydrase</fullName>
        <ecNumber evidence="10">4.2.1.1</ecNumber>
    </submittedName>
</protein>
<feature type="compositionally biased region" description="Polar residues" evidence="7">
    <location>
        <begin position="1"/>
        <end position="15"/>
    </location>
</feature>
<sequence>MPQPNDSATVPTDSHSPPGKNLGKGTAKPSFLSNLGADLPASLVVFLVALPLSLGIAAASGAPVMAGLIAAAVGGIVAGSLGGSPLQVSGPAAGLTVVVAGLVDEFGWAVTCAITVGAGVVQLLMGVSRIGRAALAVSPVVVKAMLAGIGITIILQQLHVLLGGQAAGSAVENLTALPAAITNVELHSALLGLAVVAILMVWKYLPAAVRKVPGPLAAVVAVTALSVAVAPNVERISFSGSIFDAIALPSLPDGNWRAAGMAVITVALIASIESLLSAVAVDKMHGGSRTNLNRELVGQGSANVVSGMLGGLPVTGVIVRSATNVEAGAASRTSAILHGVWVLVFSALFAGLIQLIPLSVLAGLLLVIGAKLIKVADIRTSLRTGELLVYSVTLVCVVVLNLLEGVMIGLALAALCVLWRVLRAQINAHAPAGPDLPWRVVIAGSCSFFALPRLNRVLHSVPEGQDAVVELNADYLDHAFREALVAWQKQHRNSGASVVLEEHGTTAFTDAEDNTPQRQDPREFPLPPRTSWLPSGDGPTADDDGGQPPLRSILLGIDKYHRRHADKDRPLVQDLTESQNPDTLFVACVDSRVNPNLITSSGPGDLLTLRNIGNVVCSDGRDASIDSTLSFAVKALSVDSIVICGHSNCGAMKAVIADAEGSAPALGAGFDSWLEHARPSYSALLAGHPVARAAEAEGYSRLDQLSMVNIALQLRKLEDHPVTGPALASGRVQATGLFYDICTARVVLVTPEGIEQLDPSMAVRS</sequence>
<evidence type="ECO:0000313" key="11">
    <source>
        <dbReference type="Proteomes" id="UP001549307"/>
    </source>
</evidence>
<dbReference type="Pfam" id="PF00916">
    <property type="entry name" value="Sulfate_transp"/>
    <property type="match status" value="1"/>
</dbReference>
<reference evidence="10 11" key="1">
    <citation type="submission" date="2024-06" db="EMBL/GenBank/DDBJ databases">
        <title>Sorghum-associated microbial communities from plants grown in Nebraska, USA.</title>
        <authorList>
            <person name="Schachtman D."/>
        </authorList>
    </citation>
    <scope>NUCLEOTIDE SEQUENCE [LARGE SCALE GENOMIC DNA]</scope>
    <source>
        <strain evidence="10 11">3552</strain>
    </source>
</reference>
<dbReference type="PANTHER" id="PTHR11814">
    <property type="entry name" value="SULFATE TRANSPORTER"/>
    <property type="match status" value="1"/>
</dbReference>
<name>A0ABV2P4T9_9MICC</name>
<organism evidence="10 11">
    <name type="scientific">Arthrobacter bambusae</name>
    <dbReference type="NCBI Taxonomy" id="1338426"/>
    <lineage>
        <taxon>Bacteria</taxon>
        <taxon>Bacillati</taxon>
        <taxon>Actinomycetota</taxon>
        <taxon>Actinomycetes</taxon>
        <taxon>Micrococcales</taxon>
        <taxon>Micrococcaceae</taxon>
        <taxon>Arthrobacter</taxon>
    </lineage>
</organism>
<dbReference type="Proteomes" id="UP001549307">
    <property type="component" value="Unassembled WGS sequence"/>
</dbReference>
<feature type="transmembrane region" description="Helical" evidence="8">
    <location>
        <begin position="212"/>
        <end position="230"/>
    </location>
</feature>
<feature type="transmembrane region" description="Helical" evidence="8">
    <location>
        <begin position="258"/>
        <end position="281"/>
    </location>
</feature>
<evidence type="ECO:0000256" key="8">
    <source>
        <dbReference type="SAM" id="Phobius"/>
    </source>
</evidence>
<evidence type="ECO:0000256" key="7">
    <source>
        <dbReference type="SAM" id="MobiDB-lite"/>
    </source>
</evidence>
<dbReference type="SMART" id="SM00947">
    <property type="entry name" value="Pro_CA"/>
    <property type="match status" value="1"/>
</dbReference>
<feature type="transmembrane region" description="Helical" evidence="8">
    <location>
        <begin position="302"/>
        <end position="319"/>
    </location>
</feature>
<dbReference type="RefSeq" id="WP_354227910.1">
    <property type="nucleotide sequence ID" value="NZ_JBEPSN010000002.1"/>
</dbReference>
<feature type="transmembrane region" description="Helical" evidence="8">
    <location>
        <begin position="106"/>
        <end position="127"/>
    </location>
</feature>
<keyword evidence="10" id="KW-0456">Lyase</keyword>
<comment type="similarity">
    <text evidence="2">Belongs to the beta-class carbonic anhydrase family.</text>
</comment>
<feature type="transmembrane region" description="Helical" evidence="8">
    <location>
        <begin position="388"/>
        <end position="421"/>
    </location>
</feature>
<dbReference type="InterPro" id="IPR001902">
    <property type="entry name" value="SLC26A/SulP_fam"/>
</dbReference>
<evidence type="ECO:0000259" key="9">
    <source>
        <dbReference type="Pfam" id="PF00916"/>
    </source>
</evidence>
<evidence type="ECO:0000256" key="1">
    <source>
        <dbReference type="ARBA" id="ARBA00004141"/>
    </source>
</evidence>
<evidence type="ECO:0000256" key="3">
    <source>
        <dbReference type="ARBA" id="ARBA00022692"/>
    </source>
</evidence>
<evidence type="ECO:0000256" key="6">
    <source>
        <dbReference type="ARBA" id="ARBA00024993"/>
    </source>
</evidence>
<accession>A0ABV2P4T9</accession>
<dbReference type="EC" id="4.2.1.1" evidence="10"/>
<evidence type="ECO:0000313" key="10">
    <source>
        <dbReference type="EMBL" id="MET4539576.1"/>
    </source>
</evidence>
<keyword evidence="4 8" id="KW-1133">Transmembrane helix</keyword>
<evidence type="ECO:0000256" key="4">
    <source>
        <dbReference type="ARBA" id="ARBA00022989"/>
    </source>
</evidence>
<comment type="subcellular location">
    <subcellularLocation>
        <location evidence="1">Membrane</location>
        <topology evidence="1">Multi-pass membrane protein</topology>
    </subcellularLocation>
</comment>
<gene>
    <name evidence="10" type="ORF">ABIE37_001348</name>
</gene>
<dbReference type="InterPro" id="IPR011547">
    <property type="entry name" value="SLC26A/SulP_dom"/>
</dbReference>
<keyword evidence="11" id="KW-1185">Reference proteome</keyword>
<keyword evidence="5 8" id="KW-0472">Membrane</keyword>
<comment type="function">
    <text evidence="6">Catalyzes the reversible hydration of carbon dioxide to form bicarbonate.</text>
</comment>
<feature type="transmembrane region" description="Helical" evidence="8">
    <location>
        <begin position="39"/>
        <end position="59"/>
    </location>
</feature>
<feature type="transmembrane region" description="Helical" evidence="8">
    <location>
        <begin position="339"/>
        <end position="367"/>
    </location>
</feature>
<dbReference type="InterPro" id="IPR036874">
    <property type="entry name" value="Carbonic_anhydrase_sf"/>
</dbReference>
<dbReference type="GO" id="GO:0004089">
    <property type="term" value="F:carbonate dehydratase activity"/>
    <property type="evidence" value="ECO:0007669"/>
    <property type="project" value="UniProtKB-EC"/>
</dbReference>
<proteinExistence type="inferred from homology"/>
<evidence type="ECO:0000256" key="5">
    <source>
        <dbReference type="ARBA" id="ARBA00023136"/>
    </source>
</evidence>
<dbReference type="InterPro" id="IPR001765">
    <property type="entry name" value="Carbonic_anhydrase"/>
</dbReference>
<dbReference type="SUPFAM" id="SSF53056">
    <property type="entry name" value="beta-carbonic anhydrase, cab"/>
    <property type="match status" value="1"/>
</dbReference>